<proteinExistence type="predicted"/>
<dbReference type="KEGG" id="aluc:AKAW2_50477S"/>
<keyword evidence="3" id="KW-1185">Reference proteome</keyword>
<sequence length="112" mass="12199">MPESSAATTKPNEIGTGTSGLLQATPGVLVSEPPQPYFQSWFIPGTGCEDIGQHLPCISNGVPQASEKYIVRFDQPVPASRGYQTPLALFPNLDPLDSKWLMDSLLYCHCFE</sequence>
<name>A0A7R7WBY1_ASPKA</name>
<organism evidence="2 3">
    <name type="scientific">Aspergillus kawachii</name>
    <name type="common">White koji mold</name>
    <name type="synonym">Aspergillus awamori var. kawachi</name>
    <dbReference type="NCBI Taxonomy" id="1069201"/>
    <lineage>
        <taxon>Eukaryota</taxon>
        <taxon>Fungi</taxon>
        <taxon>Dikarya</taxon>
        <taxon>Ascomycota</taxon>
        <taxon>Pezizomycotina</taxon>
        <taxon>Eurotiomycetes</taxon>
        <taxon>Eurotiomycetidae</taxon>
        <taxon>Eurotiales</taxon>
        <taxon>Aspergillaceae</taxon>
        <taxon>Aspergillus</taxon>
        <taxon>Aspergillus subgen. Circumdati</taxon>
    </lineage>
</organism>
<dbReference type="Proteomes" id="UP000661280">
    <property type="component" value="Chromosome 5"/>
</dbReference>
<dbReference type="RefSeq" id="XP_041543898.1">
    <property type="nucleotide sequence ID" value="XM_041690299.1"/>
</dbReference>
<evidence type="ECO:0000256" key="1">
    <source>
        <dbReference type="SAM" id="MobiDB-lite"/>
    </source>
</evidence>
<dbReference type="GeneID" id="64961457"/>
<reference evidence="2" key="1">
    <citation type="submission" date="2021-01" db="EMBL/GenBank/DDBJ databases">
        <authorList>
            <consortium name="Aspergillus luchuensis mut. kawachii IFO 4304 genome sequencing consortium"/>
            <person name="Kazuki M."/>
            <person name="Futagami T."/>
        </authorList>
    </citation>
    <scope>NUCLEOTIDE SEQUENCE</scope>
    <source>
        <strain evidence="2">IFO 4308</strain>
    </source>
</reference>
<accession>A0A7R7WBY1</accession>
<reference evidence="2" key="2">
    <citation type="submission" date="2021-02" db="EMBL/GenBank/DDBJ databases">
        <title>Aspergillus luchuensis mut. kawachii IFO 4304 genome sequence.</title>
        <authorList>
            <person name="Mori K."/>
            <person name="Kadooka C."/>
            <person name="Goto M."/>
            <person name="Futagami T."/>
        </authorList>
    </citation>
    <scope>NUCLEOTIDE SEQUENCE</scope>
    <source>
        <strain evidence="2">IFO 4308</strain>
    </source>
</reference>
<protein>
    <submittedName>
        <fullName evidence="2">Uncharacterized protein</fullName>
    </submittedName>
</protein>
<feature type="region of interest" description="Disordered" evidence="1">
    <location>
        <begin position="1"/>
        <end position="20"/>
    </location>
</feature>
<dbReference type="AlphaFoldDB" id="A0A7R7WBY1"/>
<evidence type="ECO:0000313" key="3">
    <source>
        <dbReference type="Proteomes" id="UP000661280"/>
    </source>
</evidence>
<gene>
    <name evidence="2" type="ORF">AKAW2_50477S</name>
</gene>
<dbReference type="EMBL" id="AP024429">
    <property type="protein sequence ID" value="BCS00136.1"/>
    <property type="molecule type" value="Genomic_DNA"/>
</dbReference>
<evidence type="ECO:0000313" key="2">
    <source>
        <dbReference type="EMBL" id="BCS00136.1"/>
    </source>
</evidence>